<protein>
    <submittedName>
        <fullName evidence="2">Putative NUDIX hydrolase</fullName>
    </submittedName>
</protein>
<dbReference type="PROSITE" id="PS51462">
    <property type="entry name" value="NUDIX"/>
    <property type="match status" value="1"/>
</dbReference>
<keyword evidence="2" id="KW-0378">Hydrolase</keyword>
<dbReference type="CDD" id="cd02883">
    <property type="entry name" value="NUDIX_Hydrolase"/>
    <property type="match status" value="1"/>
</dbReference>
<gene>
    <name evidence="2" type="ORF">TNS_ORF156</name>
</gene>
<evidence type="ECO:0000313" key="3">
    <source>
        <dbReference type="Proteomes" id="UP000232615"/>
    </source>
</evidence>
<dbReference type="InterPro" id="IPR015797">
    <property type="entry name" value="NUDIX_hydrolase-like_dom_sf"/>
</dbReference>
<evidence type="ECO:0000259" key="1">
    <source>
        <dbReference type="PROSITE" id="PS51462"/>
    </source>
</evidence>
<dbReference type="SUPFAM" id="SSF55811">
    <property type="entry name" value="Nudix"/>
    <property type="match status" value="1"/>
</dbReference>
<proteinExistence type="predicted"/>
<evidence type="ECO:0000313" key="2">
    <source>
        <dbReference type="EMBL" id="AHC54874.1"/>
    </source>
</evidence>
<dbReference type="Proteomes" id="UP000232615">
    <property type="component" value="Segment"/>
</dbReference>
<reference evidence="2 3" key="1">
    <citation type="journal article" date="2014" name="Arch. Virol.">
        <title>Complete genome sequence of Tunisvirus, a new member of the proposed family Marseilleviridae.</title>
        <authorList>
            <person name="Aherfi S."/>
            <person name="Boughalmi M."/>
            <person name="Pagnier I."/>
            <person name="Fournous G."/>
            <person name="La Scola B."/>
            <person name="Raoult D."/>
            <person name="Colson P."/>
        </authorList>
    </citation>
    <scope>NUCLEOTIDE SEQUENCE [LARGE SCALE GENOMIC DNA]</scope>
    <source>
        <strain evidence="2 3">U484</strain>
    </source>
</reference>
<keyword evidence="3" id="KW-1185">Reference proteome</keyword>
<dbReference type="Gene3D" id="3.90.79.10">
    <property type="entry name" value="Nucleoside Triphosphate Pyrophosphohydrolase"/>
    <property type="match status" value="1"/>
</dbReference>
<dbReference type="GO" id="GO:0016787">
    <property type="term" value="F:hydrolase activity"/>
    <property type="evidence" value="ECO:0007669"/>
    <property type="project" value="UniProtKB-KW"/>
</dbReference>
<dbReference type="Pfam" id="PF00293">
    <property type="entry name" value="NUDIX"/>
    <property type="match status" value="1"/>
</dbReference>
<name>V9SG59_9VIRU</name>
<dbReference type="InterPro" id="IPR000086">
    <property type="entry name" value="NUDIX_hydrolase_dom"/>
</dbReference>
<accession>V9SG59</accession>
<dbReference type="EMBL" id="KF483846">
    <property type="protein sequence ID" value="AHC54874.1"/>
    <property type="molecule type" value="Genomic_DNA"/>
</dbReference>
<organism evidence="2 3">
    <name type="scientific">Tunisvirus fontaine2</name>
    <dbReference type="NCBI Taxonomy" id="1421067"/>
    <lineage>
        <taxon>Viruses</taxon>
        <taxon>Varidnaviria</taxon>
        <taxon>Bamfordvirae</taxon>
        <taxon>Nucleocytoviricota</taxon>
        <taxon>Megaviricetes</taxon>
        <taxon>Pimascovirales</taxon>
        <taxon>Pimascovirales incertae sedis</taxon>
        <taxon>Marseilleviridae</taxon>
        <taxon>Losannavirus</taxon>
        <taxon>Losannavirus tunisense</taxon>
    </lineage>
</organism>
<sequence>MSTGPRPNNSKVSCSQISEFEKNEADVIRVGVIPFIRIHKREYWLMTQQPDGKFSDFGGGRKRGETLDGALLREVEEESSGLLTEVVRKALKDKRNIGRVLRANNGIRGDRGGYFLTLEIPFVDITKFKANDEVKKIQWIEKSKVLNGTWSFVNRSIVQYTKFLYFEERRERQAWR</sequence>
<feature type="domain" description="Nudix hydrolase" evidence="1">
    <location>
        <begin position="25"/>
        <end position="165"/>
    </location>
</feature>